<dbReference type="GO" id="GO:0046657">
    <property type="term" value="P:folic acid catabolic process"/>
    <property type="evidence" value="ECO:0007669"/>
    <property type="project" value="TreeGrafter"/>
</dbReference>
<dbReference type="AlphaFoldDB" id="A0A1H7GW60"/>
<dbReference type="STRING" id="641665.GCA_002104455_00381"/>
<proteinExistence type="predicted"/>
<dbReference type="InterPro" id="IPR052030">
    <property type="entry name" value="Peptidase_M20/M20A_hydrolases"/>
</dbReference>
<evidence type="ECO:0000313" key="1">
    <source>
        <dbReference type="EMBL" id="SEK42321.1"/>
    </source>
</evidence>
<sequence length="537" mass="58797">MYNNTEQLTPEFKETVRNWIDENTNKISEWHQKIWHFAEPAFREYKSARWYVELLTEYGFDVEAGSGDMPTAFAARWSNGEGPVVAAYAEYDAVPGNCQAATTHQAPRKGLSRFAAGHTDPHSALGIGSLTGLLATQAAMIKHNIAGTLVYFGEPAEKVRASKPYHAAKGYYDGIDAFLSFHPCYMLPLSNTTRWDTHCGPAFSVVYSFECTQPETWLNTGEGSPIAASHSSARAPGAMTALTMMQTLTESTRANMQANTGHWSLSEAILACPQATADNLPHHVAQIQYLCRVPSLEMGETIMQVLNKNAQLAAEAAHCTVEEIGVTKSRPGLANHVMAQLTYDNLVEAGAPKMDSAAIKVAQEIQANLGLEPMASPFMEAVSTCISPQDAERELRKMLPEWQTHFTSDDYTEMCWHAPTVRLYVGRPMLKAPKGVTYPAWVLNALGGIPECIDPMIFSAGKTIAGTMIDLLTQPSVLAAAQEEFKQRTGGGIGGSQWMAPMLPADFTPPTYLKWPEYITTARGEEWCIPTAPNDHA</sequence>
<dbReference type="PANTHER" id="PTHR30575">
    <property type="entry name" value="PEPTIDASE M20"/>
    <property type="match status" value="1"/>
</dbReference>
<dbReference type="Proteomes" id="UP000199297">
    <property type="component" value="Unassembled WGS sequence"/>
</dbReference>
<gene>
    <name evidence="1" type="ORF">SAMN05216262_101324</name>
</gene>
<evidence type="ECO:0000313" key="2">
    <source>
        <dbReference type="Proteomes" id="UP000199297"/>
    </source>
</evidence>
<dbReference type="PANTHER" id="PTHR30575:SF3">
    <property type="entry name" value="PEPTIDASE M20 DIMERISATION DOMAIN-CONTAINING PROTEIN"/>
    <property type="match status" value="1"/>
</dbReference>
<dbReference type="RefSeq" id="WP_085282678.1">
    <property type="nucleotide sequence ID" value="NZ_FOBI01000001.1"/>
</dbReference>
<dbReference type="Gene3D" id="3.40.630.10">
    <property type="entry name" value="Zn peptidases"/>
    <property type="match status" value="1"/>
</dbReference>
<accession>A0A1H7GW60</accession>
<name>A0A1H7GW60_9GAMM</name>
<dbReference type="EMBL" id="FOBI01000001">
    <property type="protein sequence ID" value="SEK42321.1"/>
    <property type="molecule type" value="Genomic_DNA"/>
</dbReference>
<dbReference type="GO" id="GO:0016805">
    <property type="term" value="F:dipeptidase activity"/>
    <property type="evidence" value="ECO:0007669"/>
    <property type="project" value="TreeGrafter"/>
</dbReference>
<dbReference type="OrthoDB" id="9781032at2"/>
<keyword evidence="2" id="KW-1185">Reference proteome</keyword>
<reference evidence="2" key="1">
    <citation type="submission" date="2016-10" db="EMBL/GenBank/DDBJ databases">
        <authorList>
            <person name="Varghese N."/>
            <person name="Submissions S."/>
        </authorList>
    </citation>
    <scope>NUCLEOTIDE SEQUENCE [LARGE SCALE GENOMIC DNA]</scope>
    <source>
        <strain evidence="2">CGMCC 1.9127</strain>
    </source>
</reference>
<dbReference type="SUPFAM" id="SSF53187">
    <property type="entry name" value="Zn-dependent exopeptidases"/>
    <property type="match status" value="1"/>
</dbReference>
<dbReference type="GO" id="GO:0005737">
    <property type="term" value="C:cytoplasm"/>
    <property type="evidence" value="ECO:0007669"/>
    <property type="project" value="TreeGrafter"/>
</dbReference>
<organism evidence="1 2">
    <name type="scientific">Colwellia chukchiensis</name>
    <dbReference type="NCBI Taxonomy" id="641665"/>
    <lineage>
        <taxon>Bacteria</taxon>
        <taxon>Pseudomonadati</taxon>
        <taxon>Pseudomonadota</taxon>
        <taxon>Gammaproteobacteria</taxon>
        <taxon>Alteromonadales</taxon>
        <taxon>Colwelliaceae</taxon>
        <taxon>Colwellia</taxon>
    </lineage>
</organism>
<dbReference type="GO" id="GO:0071713">
    <property type="term" value="F:para-aminobenzoyl-glutamate hydrolase activity"/>
    <property type="evidence" value="ECO:0007669"/>
    <property type="project" value="TreeGrafter"/>
</dbReference>
<protein>
    <submittedName>
        <fullName evidence="1">Aminobenzoyl-glutamate utilization protein B</fullName>
    </submittedName>
</protein>